<feature type="transmembrane region" description="Helical" evidence="1">
    <location>
        <begin position="214"/>
        <end position="244"/>
    </location>
</feature>
<feature type="transmembrane region" description="Helical" evidence="1">
    <location>
        <begin position="23"/>
        <end position="46"/>
    </location>
</feature>
<dbReference type="GO" id="GO:0006629">
    <property type="term" value="P:lipid metabolic process"/>
    <property type="evidence" value="ECO:0007669"/>
    <property type="project" value="InterPro"/>
</dbReference>
<dbReference type="CDD" id="cd08579">
    <property type="entry name" value="GDPD_memb_like"/>
    <property type="match status" value="1"/>
</dbReference>
<feature type="transmembrane region" description="Helical" evidence="1">
    <location>
        <begin position="66"/>
        <end position="97"/>
    </location>
</feature>
<feature type="transmembrane region" description="Helical" evidence="1">
    <location>
        <begin position="118"/>
        <end position="142"/>
    </location>
</feature>
<keyword evidence="1" id="KW-0472">Membrane</keyword>
<dbReference type="Proteomes" id="UP000674938">
    <property type="component" value="Unassembled WGS sequence"/>
</dbReference>
<feature type="transmembrane region" description="Helical" evidence="1">
    <location>
        <begin position="256"/>
        <end position="276"/>
    </location>
</feature>
<dbReference type="GO" id="GO:0008081">
    <property type="term" value="F:phosphoric diester hydrolase activity"/>
    <property type="evidence" value="ECO:0007669"/>
    <property type="project" value="InterPro"/>
</dbReference>
<comment type="caution">
    <text evidence="3">The sequence shown here is derived from an EMBL/GenBank/DDBJ whole genome shotgun (WGS) entry which is preliminary data.</text>
</comment>
<dbReference type="InterPro" id="IPR018476">
    <property type="entry name" value="GlyceroP-diester-Pdiesterase_M"/>
</dbReference>
<dbReference type="Gene3D" id="3.20.20.190">
    <property type="entry name" value="Phosphatidylinositol (PI) phosphodiesterase"/>
    <property type="match status" value="1"/>
</dbReference>
<dbReference type="AlphaFoldDB" id="A0A940SVX8"/>
<accession>A0A940SVX8</accession>
<dbReference type="PANTHER" id="PTHR46211">
    <property type="entry name" value="GLYCEROPHOSPHORYL DIESTER PHOSPHODIESTERASE"/>
    <property type="match status" value="1"/>
</dbReference>
<keyword evidence="1" id="KW-0812">Transmembrane</keyword>
<evidence type="ECO:0000313" key="4">
    <source>
        <dbReference type="Proteomes" id="UP000674938"/>
    </source>
</evidence>
<dbReference type="InterPro" id="IPR030395">
    <property type="entry name" value="GP_PDE_dom"/>
</dbReference>
<dbReference type="RefSeq" id="WP_209526214.1">
    <property type="nucleotide sequence ID" value="NZ_JAEEGA010000004.1"/>
</dbReference>
<evidence type="ECO:0000259" key="2">
    <source>
        <dbReference type="PROSITE" id="PS51704"/>
    </source>
</evidence>
<reference evidence="3" key="1">
    <citation type="submission" date="2020-12" db="EMBL/GenBank/DDBJ databases">
        <title>Vagococcus allomyrinae sp. nov. and Enterococcus lavae sp. nov., isolated from the larvae of Allomyrina dichotoma.</title>
        <authorList>
            <person name="Lee S.D."/>
        </authorList>
    </citation>
    <scope>NUCLEOTIDE SEQUENCE</scope>
    <source>
        <strain evidence="3">BWB3-3</strain>
    </source>
</reference>
<dbReference type="SUPFAM" id="SSF51695">
    <property type="entry name" value="PLC-like phosphodiesterases"/>
    <property type="match status" value="1"/>
</dbReference>
<keyword evidence="4" id="KW-1185">Reference proteome</keyword>
<dbReference type="Pfam" id="PF10110">
    <property type="entry name" value="GPDPase_memb"/>
    <property type="match status" value="1"/>
</dbReference>
<evidence type="ECO:0000313" key="3">
    <source>
        <dbReference type="EMBL" id="MBP1040798.1"/>
    </source>
</evidence>
<feature type="transmembrane region" description="Helical" evidence="1">
    <location>
        <begin position="168"/>
        <end position="193"/>
    </location>
</feature>
<protein>
    <submittedName>
        <fullName evidence="3">Glycerophosphodiester phosphodiesterase</fullName>
    </submittedName>
</protein>
<proteinExistence type="predicted"/>
<feature type="domain" description="GP-PDE" evidence="2">
    <location>
        <begin position="342"/>
        <end position="570"/>
    </location>
</feature>
<gene>
    <name evidence="3" type="ORF">I6N95_07260</name>
</gene>
<keyword evidence="1" id="KW-1133">Transmembrane helix</keyword>
<feature type="transmembrane region" description="Helical" evidence="1">
    <location>
        <begin position="312"/>
        <end position="331"/>
    </location>
</feature>
<dbReference type="PANTHER" id="PTHR46211:SF8">
    <property type="entry name" value="PHOSPHODIESTERASE"/>
    <property type="match status" value="1"/>
</dbReference>
<dbReference type="PROSITE" id="PS51704">
    <property type="entry name" value="GP_PDE"/>
    <property type="match status" value="1"/>
</dbReference>
<sequence length="588" mass="65529">MKQVIQESLGSVWTNRKVYIKSLLLLTVIQGILFLPVLGILFNQILHVAGLQSITETTLLSVLMNPLAVILLILLALLAIITIVFEMGFFFLLAHFLSQKQQITFKQILIGLSGKLGSFISFQLILFLIYFVLLLPLASIGLQSMVTESLRLPYFIADELFKSTTGTIIYLVALLGVFYISMRLIFTLPIFILERETSMLEGMKKSWLISKGQSLKNILVLASILVLYHLLLGGAGLILVIPIFLIEKVSLTLAPWVAGIMLTIIQAMFVMSFGLLQAMMAETIIRLGDLNEGTRLGISEAHIDLLPKRLTLLTKIGLTVVMIVAALGNIMTMREGIYAPATVIIAHRGETSQAIENTLTALIAAADIKADYVELDVMETKDKGLVVFHDDTLRRLANRNDAIKDLTLAEINEVVLSNGGLTDRIPTLAEFIDVAKEHQINLLIEIKLHGNESTEMVQNVVKLMNEKGVANKYLVQSLDGNVVSEVKQLEPAIKTGYLVALNIGNLPSIPADFLVLEDFSVNQRLLDQAKAQNKTVFVWTVNRENLMRQYLRMNIDGMITNQPKRAIELRQSFEEDRGFGQRVRELMD</sequence>
<dbReference type="EMBL" id="JAEEGA010000004">
    <property type="protein sequence ID" value="MBP1040798.1"/>
    <property type="molecule type" value="Genomic_DNA"/>
</dbReference>
<organism evidence="3 4">
    <name type="scientific">Vagococcus allomyrinae</name>
    <dbReference type="NCBI Taxonomy" id="2794353"/>
    <lineage>
        <taxon>Bacteria</taxon>
        <taxon>Bacillati</taxon>
        <taxon>Bacillota</taxon>
        <taxon>Bacilli</taxon>
        <taxon>Lactobacillales</taxon>
        <taxon>Enterococcaceae</taxon>
        <taxon>Vagococcus</taxon>
    </lineage>
</organism>
<name>A0A940SVX8_9ENTE</name>
<dbReference type="InterPro" id="IPR017946">
    <property type="entry name" value="PLC-like_Pdiesterase_TIM-brl"/>
</dbReference>
<evidence type="ECO:0000256" key="1">
    <source>
        <dbReference type="SAM" id="Phobius"/>
    </source>
</evidence>
<dbReference type="Pfam" id="PF03009">
    <property type="entry name" value="GDPD"/>
    <property type="match status" value="1"/>
</dbReference>